<keyword evidence="4" id="KW-1185">Reference proteome</keyword>
<evidence type="ECO:0000256" key="2">
    <source>
        <dbReference type="SAM" id="Phobius"/>
    </source>
</evidence>
<evidence type="ECO:0000256" key="1">
    <source>
        <dbReference type="SAM" id="MobiDB-lite"/>
    </source>
</evidence>
<organism evidence="3 4">
    <name type="scientific">Psilocybe cyanescens</name>
    <dbReference type="NCBI Taxonomy" id="93625"/>
    <lineage>
        <taxon>Eukaryota</taxon>
        <taxon>Fungi</taxon>
        <taxon>Dikarya</taxon>
        <taxon>Basidiomycota</taxon>
        <taxon>Agaricomycotina</taxon>
        <taxon>Agaricomycetes</taxon>
        <taxon>Agaricomycetidae</taxon>
        <taxon>Agaricales</taxon>
        <taxon>Agaricineae</taxon>
        <taxon>Strophariaceae</taxon>
        <taxon>Psilocybe</taxon>
    </lineage>
</organism>
<feature type="region of interest" description="Disordered" evidence="1">
    <location>
        <begin position="701"/>
        <end position="725"/>
    </location>
</feature>
<dbReference type="Proteomes" id="UP000283269">
    <property type="component" value="Unassembled WGS sequence"/>
</dbReference>
<gene>
    <name evidence="3" type="ORF">CVT25_008809</name>
</gene>
<name>A0A409XLD2_PSICY</name>
<dbReference type="AlphaFoldDB" id="A0A409XLD2"/>
<proteinExistence type="predicted"/>
<feature type="compositionally biased region" description="Low complexity" evidence="1">
    <location>
        <begin position="362"/>
        <end position="371"/>
    </location>
</feature>
<reference evidence="3 4" key="1">
    <citation type="journal article" date="2018" name="Evol. Lett.">
        <title>Horizontal gene cluster transfer increased hallucinogenic mushroom diversity.</title>
        <authorList>
            <person name="Reynolds H.T."/>
            <person name="Vijayakumar V."/>
            <person name="Gluck-Thaler E."/>
            <person name="Korotkin H.B."/>
            <person name="Matheny P.B."/>
            <person name="Slot J.C."/>
        </authorList>
    </citation>
    <scope>NUCLEOTIDE SEQUENCE [LARGE SCALE GENOMIC DNA]</scope>
    <source>
        <strain evidence="3 4">2631</strain>
    </source>
</reference>
<dbReference type="OrthoDB" id="3069588at2759"/>
<comment type="caution">
    <text evidence="3">The sequence shown here is derived from an EMBL/GenBank/DDBJ whole genome shotgun (WGS) entry which is preliminary data.</text>
</comment>
<dbReference type="InParanoid" id="A0A409XLD2"/>
<feature type="transmembrane region" description="Helical" evidence="2">
    <location>
        <begin position="7"/>
        <end position="27"/>
    </location>
</feature>
<protein>
    <submittedName>
        <fullName evidence="3">Uncharacterized protein</fullName>
    </submittedName>
</protein>
<keyword evidence="2" id="KW-0812">Transmembrane</keyword>
<keyword evidence="2" id="KW-0472">Membrane</keyword>
<dbReference type="EMBL" id="NHYD01001323">
    <property type="protein sequence ID" value="PPQ91541.1"/>
    <property type="molecule type" value="Genomic_DNA"/>
</dbReference>
<sequence>MANIRTFFARIAQFFGVVWTSFIGLFFSKWRVDSKPCDIEAGIPAAIILEKGSTAVCNEKQGVEAGDGLCASSTDEFVDIDLNTNNQSIKISEKKTRAMNFEHPTKVIKFDPPSRRPSRRMSAVDPVKSRILDTTLKNVQDRATNVVKPVIITPGTLMAVACTARVEYYHGTIIEPSSAQIEYFDDHISSTAKVEYFHPPISGEKIEVSGLPTSESSEISVVNLEYKRKRSGESQLANEPVLKAFTINVKDVDGLCVESSVSWAAHTEINPKGNYHESQFDYSPREILFTPLPERKSRGVKEKRARERESLFDLIAQFPDIPRHTPPGPEVSAIDLENVEESPRGSRGVENAPQSPTESERSTSSSGSSYYGLIADDTAQTSAPGSPELANSSFSVLGRDHIKYDLSDNWNACPSVGSHELNHSWRSNTDLSGKPLECPGPVFVNDVLPEGVVPVTRVLTSADVRALSPSESGPHFYSKMGNSTNDLVGECNSQTGFYEEEPTEDRFIIESHKAAACAILSAPQNDLDISMDSLLGQLEASSFDSTYRRPQSVVWFVNKTLRDVIPTKVIPSSVPVDYSQPSIAPLRIVKKNKIRPAEVVAEVIEAENAAQVEQDEVLLQEYVRWEESRQAGLKAFREAVVGDDDFYDLFYRDSCRYSQSSLATDVLGLTGDFAATSPSGSDSEMALNECPPFDDIVESEESMEMSSSFDLSNSTGVTEPEEHASGSLYEARVKAFGSSDLPVDEDEDSPAWVAAPDSKIDRIANKGENVRWSTSLELDAYTN</sequence>
<evidence type="ECO:0000313" key="4">
    <source>
        <dbReference type="Proteomes" id="UP000283269"/>
    </source>
</evidence>
<feature type="region of interest" description="Disordered" evidence="1">
    <location>
        <begin position="340"/>
        <end position="371"/>
    </location>
</feature>
<keyword evidence="2" id="KW-1133">Transmembrane helix</keyword>
<accession>A0A409XLD2</accession>
<evidence type="ECO:0000313" key="3">
    <source>
        <dbReference type="EMBL" id="PPQ91541.1"/>
    </source>
</evidence>